<dbReference type="GO" id="GO:0046872">
    <property type="term" value="F:metal ion binding"/>
    <property type="evidence" value="ECO:0007669"/>
    <property type="project" value="UniProtKB-KW"/>
</dbReference>
<dbReference type="SUPFAM" id="SSF56281">
    <property type="entry name" value="Metallo-hydrolase/oxidoreductase"/>
    <property type="match status" value="1"/>
</dbReference>
<dbReference type="SMART" id="SM00849">
    <property type="entry name" value="Lactamase_B"/>
    <property type="match status" value="1"/>
</dbReference>
<organism evidence="7 8">
    <name type="scientific">Moniliophthora roreri</name>
    <name type="common">Frosty pod rot fungus</name>
    <name type="synonym">Monilia roreri</name>
    <dbReference type="NCBI Taxonomy" id="221103"/>
    <lineage>
        <taxon>Eukaryota</taxon>
        <taxon>Fungi</taxon>
        <taxon>Dikarya</taxon>
        <taxon>Basidiomycota</taxon>
        <taxon>Agaricomycotina</taxon>
        <taxon>Agaricomycetes</taxon>
        <taxon>Agaricomycetidae</taxon>
        <taxon>Agaricales</taxon>
        <taxon>Marasmiineae</taxon>
        <taxon>Marasmiaceae</taxon>
        <taxon>Moniliophthora</taxon>
    </lineage>
</organism>
<dbReference type="CDD" id="cd07730">
    <property type="entry name" value="metallo-hydrolase-like_MBL-fold"/>
    <property type="match status" value="1"/>
</dbReference>
<dbReference type="InterPro" id="IPR051013">
    <property type="entry name" value="MBL_superfamily_lactonases"/>
</dbReference>
<gene>
    <name evidence="7" type="ORF">WG66_19603</name>
</gene>
<evidence type="ECO:0000313" key="8">
    <source>
        <dbReference type="Proteomes" id="UP000054988"/>
    </source>
</evidence>
<evidence type="ECO:0000313" key="7">
    <source>
        <dbReference type="EMBL" id="KTB27816.1"/>
    </source>
</evidence>
<keyword evidence="5" id="KW-0862">Zinc</keyword>
<dbReference type="EMBL" id="LATX01002519">
    <property type="protein sequence ID" value="KTB27816.1"/>
    <property type="molecule type" value="Genomic_DNA"/>
</dbReference>
<dbReference type="InterPro" id="IPR036866">
    <property type="entry name" value="RibonucZ/Hydroxyglut_hydro"/>
</dbReference>
<comment type="caution">
    <text evidence="7">The sequence shown here is derived from an EMBL/GenBank/DDBJ whole genome shotgun (WGS) entry which is preliminary data.</text>
</comment>
<dbReference type="PANTHER" id="PTHR42978:SF2">
    <property type="entry name" value="102 KBASES UNSTABLE REGION: FROM 1 TO 119443"/>
    <property type="match status" value="1"/>
</dbReference>
<reference evidence="7 8" key="1">
    <citation type="submission" date="2015-12" db="EMBL/GenBank/DDBJ databases">
        <title>Draft genome sequence of Moniliophthora roreri, the causal agent of frosty pod rot of cacao.</title>
        <authorList>
            <person name="Aime M.C."/>
            <person name="Diaz-Valderrama J.R."/>
            <person name="Kijpornyongpan T."/>
            <person name="Phillips-Mora W."/>
        </authorList>
    </citation>
    <scope>NUCLEOTIDE SEQUENCE [LARGE SCALE GENOMIC DNA]</scope>
    <source>
        <strain evidence="7 8">MCA 2952</strain>
    </source>
</reference>
<dbReference type="AlphaFoldDB" id="A0A0W0EUS6"/>
<dbReference type="PANTHER" id="PTHR42978">
    <property type="entry name" value="QUORUM-QUENCHING LACTONASE YTNP-RELATED-RELATED"/>
    <property type="match status" value="1"/>
</dbReference>
<dbReference type="Proteomes" id="UP000054988">
    <property type="component" value="Unassembled WGS sequence"/>
</dbReference>
<keyword evidence="4 7" id="KW-0378">Hydrolase</keyword>
<name>A0A0W0EUS6_MONRR</name>
<feature type="domain" description="Metallo-beta-lactamase" evidence="6">
    <location>
        <begin position="47"/>
        <end position="278"/>
    </location>
</feature>
<dbReference type="Pfam" id="PF00753">
    <property type="entry name" value="Lactamase_B"/>
    <property type="match status" value="1"/>
</dbReference>
<proteinExistence type="inferred from homology"/>
<accession>A0A0W0EUS6</accession>
<evidence type="ECO:0000256" key="3">
    <source>
        <dbReference type="ARBA" id="ARBA00022723"/>
    </source>
</evidence>
<comment type="cofactor">
    <cofactor evidence="1">
        <name>Zn(2+)</name>
        <dbReference type="ChEBI" id="CHEBI:29105"/>
    </cofactor>
</comment>
<dbReference type="InterPro" id="IPR001279">
    <property type="entry name" value="Metallo-B-lactamas"/>
</dbReference>
<evidence type="ECO:0000256" key="2">
    <source>
        <dbReference type="ARBA" id="ARBA00007749"/>
    </source>
</evidence>
<evidence type="ECO:0000256" key="5">
    <source>
        <dbReference type="ARBA" id="ARBA00022833"/>
    </source>
</evidence>
<dbReference type="GO" id="GO:0016787">
    <property type="term" value="F:hydrolase activity"/>
    <property type="evidence" value="ECO:0007669"/>
    <property type="project" value="UniProtKB-KW"/>
</dbReference>
<dbReference type="Gene3D" id="3.60.15.10">
    <property type="entry name" value="Ribonuclease Z/Hydroxyacylglutathione hydrolase-like"/>
    <property type="match status" value="1"/>
</dbReference>
<protein>
    <submittedName>
        <fullName evidence="7">Putative Metallo-hydrolase/oxidoreductase</fullName>
    </submittedName>
</protein>
<sequence>MALPAPAPAPAPEQAYCDISALEAGFINLKLEMFLDDGKPGEVLIAPSLSFLVQHSTNGKKLIVDLGLRKDWENYSPINAITSKNWGVTVPQDVSVSLREGGLSPSDIDTICITHVHFDHVGDTKPFTKSTFIVGGEAAILFNPGYPDDPHSGFASDLLPPERTTFLDTKAWSSLGPFPRALDYFGDGSLYIVDAAGHLPGHLNFLARTSSDGGWLLMAGDSAHHWRLITGESQIAEGRAGSPFPGGCAHVNKKASDEHLARIRAFLDQPRTRVIIAHDEPWYKQNKGGEAFWPGKIPSL</sequence>
<evidence type="ECO:0000259" key="6">
    <source>
        <dbReference type="SMART" id="SM00849"/>
    </source>
</evidence>
<comment type="similarity">
    <text evidence="2">Belongs to the metallo-beta-lactamase superfamily.</text>
</comment>
<keyword evidence="3" id="KW-0479">Metal-binding</keyword>
<evidence type="ECO:0000256" key="4">
    <source>
        <dbReference type="ARBA" id="ARBA00022801"/>
    </source>
</evidence>
<evidence type="ECO:0000256" key="1">
    <source>
        <dbReference type="ARBA" id="ARBA00001947"/>
    </source>
</evidence>